<dbReference type="GO" id="GO:0003887">
    <property type="term" value="F:DNA-directed DNA polymerase activity"/>
    <property type="evidence" value="ECO:0007669"/>
    <property type="project" value="UniProtKB-KW"/>
</dbReference>
<keyword evidence="8" id="KW-1194">Viral DNA replication</keyword>
<dbReference type="Pfam" id="PF01612">
    <property type="entry name" value="DNA_pol_A_exo1"/>
    <property type="match status" value="1"/>
</dbReference>
<feature type="domain" description="DNA-directed DNA polymerase family A palm" evidence="11">
    <location>
        <begin position="431"/>
        <end position="658"/>
    </location>
</feature>
<comment type="catalytic activity">
    <reaction evidence="10">
        <text>DNA(n) + a 2'-deoxyribonucleoside 5'-triphosphate = DNA(n+1) + diphosphate</text>
        <dbReference type="Rhea" id="RHEA:22508"/>
        <dbReference type="Rhea" id="RHEA-COMP:17339"/>
        <dbReference type="Rhea" id="RHEA-COMP:17340"/>
        <dbReference type="ChEBI" id="CHEBI:33019"/>
        <dbReference type="ChEBI" id="CHEBI:61560"/>
        <dbReference type="ChEBI" id="CHEBI:173112"/>
        <dbReference type="EC" id="2.7.7.7"/>
    </reaction>
</comment>
<dbReference type="EC" id="2.7.7.7" evidence="2"/>
<dbReference type="Gene3D" id="1.10.150.20">
    <property type="entry name" value="5' to 3' exonuclease, C-terminal subdomain"/>
    <property type="match status" value="1"/>
</dbReference>
<evidence type="ECO:0000256" key="3">
    <source>
        <dbReference type="ARBA" id="ARBA00015749"/>
    </source>
</evidence>
<dbReference type="GO" id="GO:0006261">
    <property type="term" value="P:DNA-templated DNA replication"/>
    <property type="evidence" value="ECO:0007669"/>
    <property type="project" value="InterPro"/>
</dbReference>
<sequence>METRYHIIRNKRELKKLIACCKSTGYACCDYETNAEPIYNKSFKPTILSVSWMPGFGASIPLDHFQTKEYTSPGWNWKKMLRKFGEEVIENYDIVKVAWNWKFDDQINQKYQIFYRGTCLDGMLAKYLLNEEKPNDLKSMVRRYLPEYGNYEKQDAFDKIPWDKKELDPLCHYGCQDTDYTLRLMIFFEKKLIDLGLYSTFRNLIMSASRVLTSVEKNGLYLDREFNNQLLETYKPKIDAARQAIYDLPRVKKFEKKYNQEKIDKYIQSIEAELEELDYNNPKDKRKIVSREQKISNIKAGIFTTKKEQELIRPINLGSSVDLPALMYSEEGFHFEVIKNNESGKPSTDEETLTNLRLTVKKPDSPKSIFLDRLLELRGLEKMYKTYIEGWNEKVQDDDRLHGRFLIHGTTSGRLSSAEPNAQQIPKTSVDPNIKLQLKAPKGTLYIASDFSQAELRIMAHLSGDETYLNAFNSGQDPHLAIAATKYHIPYEEALKIYEDENHPEHKIWKVRRKQAKQIAFGLIYGIGAKLLAVKLSDPKSGIIVTPEEAQKEMDIFFGQHPKLKTFLKKQEKFLRKNGHLVSLFGRKRRLPQIYSNDKGEEAYALRLALNFPCQSAASDMCLFGSILIYYLMRQGKLPSTKSVCLVHDANYQITKPENINIWSIYEMWQIYRNPLTKPYFGFQIDDVTMDMEFVIGRSMAEELPFIPGYDYKKMLEPDFSVEEYMEEHKKYKHIPISEYKKRFNKQMKQYEKDFERTHGMES</sequence>
<keyword evidence="4" id="KW-0808">Transferase</keyword>
<keyword evidence="5" id="KW-0548">Nucleotidyltransferase</keyword>
<evidence type="ECO:0000256" key="8">
    <source>
        <dbReference type="ARBA" id="ARBA00023109"/>
    </source>
</evidence>
<dbReference type="GO" id="GO:0039693">
    <property type="term" value="P:viral DNA genome replication"/>
    <property type="evidence" value="ECO:0007669"/>
    <property type="project" value="UniProtKB-KW"/>
</dbReference>
<protein>
    <recommendedName>
        <fullName evidence="3">DNA polymerase</fullName>
        <ecNumber evidence="2">2.7.7.7</ecNumber>
    </recommendedName>
</protein>
<dbReference type="GO" id="GO:0003677">
    <property type="term" value="F:DNA binding"/>
    <property type="evidence" value="ECO:0007669"/>
    <property type="project" value="UniProtKB-KW"/>
</dbReference>
<evidence type="ECO:0000256" key="6">
    <source>
        <dbReference type="ARBA" id="ARBA00022705"/>
    </source>
</evidence>
<keyword evidence="6" id="KW-0235">DNA replication</keyword>
<dbReference type="SUPFAM" id="SSF56672">
    <property type="entry name" value="DNA/RNA polymerases"/>
    <property type="match status" value="1"/>
</dbReference>
<dbReference type="PROSITE" id="PS00447">
    <property type="entry name" value="DNA_POLYMERASE_A"/>
    <property type="match status" value="1"/>
</dbReference>
<dbReference type="InterPro" id="IPR002562">
    <property type="entry name" value="3'-5'_exonuclease_dom"/>
</dbReference>
<evidence type="ECO:0000256" key="10">
    <source>
        <dbReference type="ARBA" id="ARBA00049244"/>
    </source>
</evidence>
<dbReference type="GO" id="GO:0008408">
    <property type="term" value="F:3'-5' exonuclease activity"/>
    <property type="evidence" value="ECO:0007669"/>
    <property type="project" value="InterPro"/>
</dbReference>
<dbReference type="InterPro" id="IPR001098">
    <property type="entry name" value="DNA-dir_DNA_pol_A_palm_dom"/>
</dbReference>
<accession>A0A8S5LQZ9</accession>
<proteinExistence type="inferred from homology"/>
<evidence type="ECO:0000256" key="4">
    <source>
        <dbReference type="ARBA" id="ARBA00022679"/>
    </source>
</evidence>
<keyword evidence="7" id="KW-0239">DNA-directed DNA polymerase</keyword>
<dbReference type="Gene3D" id="3.30.420.10">
    <property type="entry name" value="Ribonuclease H-like superfamily/Ribonuclease H"/>
    <property type="match status" value="1"/>
</dbReference>
<dbReference type="PANTHER" id="PTHR10133">
    <property type="entry name" value="DNA POLYMERASE I"/>
    <property type="match status" value="1"/>
</dbReference>
<dbReference type="GO" id="GO:0006302">
    <property type="term" value="P:double-strand break repair"/>
    <property type="evidence" value="ECO:0007669"/>
    <property type="project" value="TreeGrafter"/>
</dbReference>
<dbReference type="Pfam" id="PF00476">
    <property type="entry name" value="DNA_pol_A"/>
    <property type="match status" value="1"/>
</dbReference>
<evidence type="ECO:0000256" key="5">
    <source>
        <dbReference type="ARBA" id="ARBA00022695"/>
    </source>
</evidence>
<dbReference type="EMBL" id="BK015898">
    <property type="protein sequence ID" value="DAD72362.1"/>
    <property type="molecule type" value="Genomic_DNA"/>
</dbReference>
<dbReference type="InterPro" id="IPR012337">
    <property type="entry name" value="RNaseH-like_sf"/>
</dbReference>
<keyword evidence="9" id="KW-0238">DNA-binding</keyword>
<organism evidence="12">
    <name type="scientific">Myoviridae sp. ctfJc17</name>
    <dbReference type="NCBI Taxonomy" id="2827612"/>
    <lineage>
        <taxon>Viruses</taxon>
        <taxon>Duplodnaviria</taxon>
        <taxon>Heunggongvirae</taxon>
        <taxon>Uroviricota</taxon>
        <taxon>Caudoviricetes</taxon>
    </lineage>
</organism>
<dbReference type="InterPro" id="IPR002298">
    <property type="entry name" value="DNA_polymerase_A"/>
</dbReference>
<evidence type="ECO:0000256" key="2">
    <source>
        <dbReference type="ARBA" id="ARBA00012417"/>
    </source>
</evidence>
<dbReference type="SMART" id="SM00482">
    <property type="entry name" value="POLAc"/>
    <property type="match status" value="1"/>
</dbReference>
<dbReference type="PRINTS" id="PR00868">
    <property type="entry name" value="DNAPOLI"/>
</dbReference>
<dbReference type="Gene3D" id="3.30.70.370">
    <property type="match status" value="1"/>
</dbReference>
<evidence type="ECO:0000256" key="7">
    <source>
        <dbReference type="ARBA" id="ARBA00022932"/>
    </source>
</evidence>
<dbReference type="InterPro" id="IPR043502">
    <property type="entry name" value="DNA/RNA_pol_sf"/>
</dbReference>
<name>A0A8S5LQZ9_9CAUD</name>
<reference evidence="12" key="1">
    <citation type="journal article" date="2021" name="Proc. Natl. Acad. Sci. U.S.A.">
        <title>A Catalog of Tens of Thousands of Viruses from Human Metagenomes Reveals Hidden Associations with Chronic Diseases.</title>
        <authorList>
            <person name="Tisza M.J."/>
            <person name="Buck C.B."/>
        </authorList>
    </citation>
    <scope>NUCLEOTIDE SEQUENCE</scope>
    <source>
        <strain evidence="12">CtfJc17</strain>
    </source>
</reference>
<dbReference type="SUPFAM" id="SSF53098">
    <property type="entry name" value="Ribonuclease H-like"/>
    <property type="match status" value="1"/>
</dbReference>
<dbReference type="InterPro" id="IPR036397">
    <property type="entry name" value="RNaseH_sf"/>
</dbReference>
<comment type="similarity">
    <text evidence="1">Belongs to the DNA polymerase type-A family.</text>
</comment>
<dbReference type="InterPro" id="IPR019760">
    <property type="entry name" value="DNA-dir_DNA_pol_A_CS"/>
</dbReference>
<evidence type="ECO:0000256" key="9">
    <source>
        <dbReference type="ARBA" id="ARBA00023125"/>
    </source>
</evidence>
<evidence type="ECO:0000259" key="11">
    <source>
        <dbReference type="SMART" id="SM00482"/>
    </source>
</evidence>
<dbReference type="Gene3D" id="1.20.1060.10">
    <property type="entry name" value="Taq DNA Polymerase, Chain T, domain 4"/>
    <property type="match status" value="1"/>
</dbReference>
<evidence type="ECO:0000256" key="1">
    <source>
        <dbReference type="ARBA" id="ARBA00007705"/>
    </source>
</evidence>
<dbReference type="PANTHER" id="PTHR10133:SF27">
    <property type="entry name" value="DNA POLYMERASE NU"/>
    <property type="match status" value="1"/>
</dbReference>
<evidence type="ECO:0000313" key="12">
    <source>
        <dbReference type="EMBL" id="DAD72362.1"/>
    </source>
</evidence>